<protein>
    <submittedName>
        <fullName evidence="2">Rhodanese-like domain-containing protein</fullName>
    </submittedName>
</protein>
<dbReference type="InterPro" id="IPR036873">
    <property type="entry name" value="Rhodanese-like_dom_sf"/>
</dbReference>
<dbReference type="CDD" id="cd00158">
    <property type="entry name" value="RHOD"/>
    <property type="match status" value="1"/>
</dbReference>
<dbReference type="RefSeq" id="WP_322609140.1">
    <property type="nucleotide sequence ID" value="NZ_JARVCO010000010.1"/>
</dbReference>
<evidence type="ECO:0000259" key="1">
    <source>
        <dbReference type="PROSITE" id="PS50206"/>
    </source>
</evidence>
<keyword evidence="3" id="KW-1185">Reference proteome</keyword>
<dbReference type="InterPro" id="IPR001763">
    <property type="entry name" value="Rhodanese-like_dom"/>
</dbReference>
<accession>A0ABU5MZ38</accession>
<organism evidence="2 3">
    <name type="scientific">Pontiella agarivorans</name>
    <dbReference type="NCBI Taxonomy" id="3038953"/>
    <lineage>
        <taxon>Bacteria</taxon>
        <taxon>Pseudomonadati</taxon>
        <taxon>Kiritimatiellota</taxon>
        <taxon>Kiritimatiellia</taxon>
        <taxon>Kiritimatiellales</taxon>
        <taxon>Pontiellaceae</taxon>
        <taxon>Pontiella</taxon>
    </lineage>
</organism>
<dbReference type="SMART" id="SM00450">
    <property type="entry name" value="RHOD"/>
    <property type="match status" value="1"/>
</dbReference>
<dbReference type="Proteomes" id="UP001290861">
    <property type="component" value="Unassembled WGS sequence"/>
</dbReference>
<dbReference type="Gene3D" id="3.40.250.10">
    <property type="entry name" value="Rhodanese-like domain"/>
    <property type="match status" value="1"/>
</dbReference>
<evidence type="ECO:0000313" key="3">
    <source>
        <dbReference type="Proteomes" id="UP001290861"/>
    </source>
</evidence>
<sequence>MNSRLDNDPLVVHRADLSIRKLKLPHDPGDSAHDREAPMPEAIDVVIDEINLADFEVIDIREPDEVAKEPLPCEHQHIPMNDLLGNPSVIDKEKAYLLVCAAGVRTNYTANAFRSAGYSKVYSLVGGNRVLSA</sequence>
<dbReference type="Pfam" id="PF00581">
    <property type="entry name" value="Rhodanese"/>
    <property type="match status" value="1"/>
</dbReference>
<feature type="domain" description="Rhodanese" evidence="1">
    <location>
        <begin position="51"/>
        <end position="127"/>
    </location>
</feature>
<comment type="caution">
    <text evidence="2">The sequence shown here is derived from an EMBL/GenBank/DDBJ whole genome shotgun (WGS) entry which is preliminary data.</text>
</comment>
<dbReference type="SUPFAM" id="SSF52821">
    <property type="entry name" value="Rhodanese/Cell cycle control phosphatase"/>
    <property type="match status" value="1"/>
</dbReference>
<name>A0ABU5MZ38_9BACT</name>
<dbReference type="EMBL" id="JARVCO010000010">
    <property type="protein sequence ID" value="MDZ8119356.1"/>
    <property type="molecule type" value="Genomic_DNA"/>
</dbReference>
<evidence type="ECO:0000313" key="2">
    <source>
        <dbReference type="EMBL" id="MDZ8119356.1"/>
    </source>
</evidence>
<gene>
    <name evidence="2" type="ORF">P9H32_12060</name>
</gene>
<reference evidence="2 3" key="1">
    <citation type="journal article" date="2024" name="Appl. Environ. Microbiol.">
        <title>Pontiella agarivorans sp. nov., a novel marine anaerobic bacterium capable of degrading macroalgal polysaccharides and fixing nitrogen.</title>
        <authorList>
            <person name="Liu N."/>
            <person name="Kivenson V."/>
            <person name="Peng X."/>
            <person name="Cui Z."/>
            <person name="Lankiewicz T.S."/>
            <person name="Gosselin K.M."/>
            <person name="English C.J."/>
            <person name="Blair E.M."/>
            <person name="O'Malley M.A."/>
            <person name="Valentine D.L."/>
        </authorList>
    </citation>
    <scope>NUCLEOTIDE SEQUENCE [LARGE SCALE GENOMIC DNA]</scope>
    <source>
        <strain evidence="2 3">NLcol2</strain>
    </source>
</reference>
<dbReference type="PROSITE" id="PS50206">
    <property type="entry name" value="RHODANESE_3"/>
    <property type="match status" value="1"/>
</dbReference>
<proteinExistence type="predicted"/>